<comment type="caution">
    <text evidence="1">The sequence shown here is derived from an EMBL/GenBank/DDBJ whole genome shotgun (WGS) entry which is preliminary data.</text>
</comment>
<accession>A0A8T1KDK4</accession>
<dbReference type="EMBL" id="RCML01000499">
    <property type="protein sequence ID" value="KAG2975271.1"/>
    <property type="molecule type" value="Genomic_DNA"/>
</dbReference>
<dbReference type="EMBL" id="RCMK01000411">
    <property type="protein sequence ID" value="KAG2930251.1"/>
    <property type="molecule type" value="Genomic_DNA"/>
</dbReference>
<evidence type="ECO:0000313" key="1">
    <source>
        <dbReference type="EMBL" id="KAG2853240.1"/>
    </source>
</evidence>
<name>A0A8T1KDK4_9STRA</name>
<dbReference type="Proteomes" id="UP000774804">
    <property type="component" value="Unassembled WGS sequence"/>
</dbReference>
<dbReference type="Proteomes" id="UP000697107">
    <property type="component" value="Unassembled WGS sequence"/>
</dbReference>
<dbReference type="EMBL" id="RCMG01000491">
    <property type="protein sequence ID" value="KAG2853240.1"/>
    <property type="molecule type" value="Genomic_DNA"/>
</dbReference>
<organism evidence="1 6">
    <name type="scientific">Phytophthora cactorum</name>
    <dbReference type="NCBI Taxonomy" id="29920"/>
    <lineage>
        <taxon>Eukaryota</taxon>
        <taxon>Sar</taxon>
        <taxon>Stramenopiles</taxon>
        <taxon>Oomycota</taxon>
        <taxon>Peronosporomycetes</taxon>
        <taxon>Peronosporales</taxon>
        <taxon>Peronosporaceae</taxon>
        <taxon>Phytophthora</taxon>
    </lineage>
</organism>
<reference evidence="1" key="1">
    <citation type="submission" date="2018-10" db="EMBL/GenBank/DDBJ databases">
        <title>Effector identification in a new, highly contiguous assembly of the strawberry crown rot pathogen Phytophthora cactorum.</title>
        <authorList>
            <person name="Armitage A.D."/>
            <person name="Nellist C.F."/>
            <person name="Bates H."/>
            <person name="Vickerstaff R.J."/>
            <person name="Harrison R.J."/>
        </authorList>
    </citation>
    <scope>NUCLEOTIDE SEQUENCE</scope>
    <source>
        <strain evidence="1">15-7</strain>
        <strain evidence="2">4032</strain>
        <strain evidence="3">4040</strain>
        <strain evidence="4">P415</strain>
        <strain evidence="5">P421</strain>
    </source>
</reference>
<dbReference type="EMBL" id="RCMV01000184">
    <property type="protein sequence ID" value="KAG3222374.1"/>
    <property type="molecule type" value="Genomic_DNA"/>
</dbReference>
<dbReference type="Proteomes" id="UP000760860">
    <property type="component" value="Unassembled WGS sequence"/>
</dbReference>
<dbReference type="Proteomes" id="UP000735874">
    <property type="component" value="Unassembled WGS sequence"/>
</dbReference>
<proteinExistence type="predicted"/>
<gene>
    <name evidence="1" type="ORF">PC113_g14324</name>
    <name evidence="2" type="ORF">PC115_g13392</name>
    <name evidence="3" type="ORF">PC117_g13743</name>
    <name evidence="4" type="ORF">PC118_g14022</name>
    <name evidence="5" type="ORF">PC129_g6928</name>
</gene>
<evidence type="ECO:0000313" key="2">
    <source>
        <dbReference type="EMBL" id="KAG2909053.1"/>
    </source>
</evidence>
<evidence type="ECO:0000313" key="6">
    <source>
        <dbReference type="Proteomes" id="UP000735874"/>
    </source>
</evidence>
<dbReference type="Proteomes" id="UP000736787">
    <property type="component" value="Unassembled WGS sequence"/>
</dbReference>
<evidence type="ECO:0000313" key="3">
    <source>
        <dbReference type="EMBL" id="KAG2930251.1"/>
    </source>
</evidence>
<evidence type="ECO:0000313" key="5">
    <source>
        <dbReference type="EMBL" id="KAG3222374.1"/>
    </source>
</evidence>
<sequence length="51" mass="5177">MLQPLRRGQERGNGLLAIAFCCNAMPLSAAAVGVGGTSIGRKGAENGDTVF</sequence>
<evidence type="ECO:0000313" key="4">
    <source>
        <dbReference type="EMBL" id="KAG2975271.1"/>
    </source>
</evidence>
<dbReference type="AlphaFoldDB" id="A0A8T1KDK4"/>
<protein>
    <submittedName>
        <fullName evidence="1">Uncharacterized protein</fullName>
    </submittedName>
</protein>
<dbReference type="EMBL" id="RCMI01000477">
    <property type="protein sequence ID" value="KAG2909053.1"/>
    <property type="molecule type" value="Genomic_DNA"/>
</dbReference>